<dbReference type="GO" id="GO:0046872">
    <property type="term" value="F:metal ion binding"/>
    <property type="evidence" value="ECO:0007669"/>
    <property type="project" value="UniProtKB-KW"/>
</dbReference>
<dbReference type="InterPro" id="IPR050072">
    <property type="entry name" value="Peptidase_M20A"/>
</dbReference>
<feature type="active site" description="Proton acceptor" evidence="5">
    <location>
        <position position="148"/>
    </location>
</feature>
<dbReference type="PANTHER" id="PTHR43808:SF9">
    <property type="entry name" value="BLL0789 PROTEIN"/>
    <property type="match status" value="1"/>
</dbReference>
<reference evidence="7 8" key="1">
    <citation type="submission" date="2016-06" db="EMBL/GenBank/DDBJ databases">
        <title>Complete genome sequences of Bordetella bronchialis and Bordetella flabilis.</title>
        <authorList>
            <person name="LiPuma J.J."/>
            <person name="Spilker T."/>
        </authorList>
    </citation>
    <scope>NUCLEOTIDE SEQUENCE [LARGE SCALE GENOMIC DNA]</scope>
    <source>
        <strain evidence="7 8">AU17976</strain>
    </source>
</reference>
<dbReference type="InterPro" id="IPR001261">
    <property type="entry name" value="ArgE/DapE_CS"/>
</dbReference>
<evidence type="ECO:0000256" key="2">
    <source>
        <dbReference type="ARBA" id="ARBA00022723"/>
    </source>
</evidence>
<feature type="domain" description="Peptidase M20 dimerisation" evidence="6">
    <location>
        <begin position="184"/>
        <end position="276"/>
    </location>
</feature>
<gene>
    <name evidence="7" type="ORF">BAU08_24135</name>
</gene>
<dbReference type="Gene3D" id="3.40.630.10">
    <property type="entry name" value="Zn peptidases"/>
    <property type="match status" value="1"/>
</dbReference>
<dbReference type="SUPFAM" id="SSF53187">
    <property type="entry name" value="Zn-dependent exopeptidases"/>
    <property type="match status" value="1"/>
</dbReference>
<keyword evidence="2" id="KW-0479">Metal-binding</keyword>
<feature type="active site" evidence="5">
    <location>
        <position position="88"/>
    </location>
</feature>
<accession>A0A193G2X3</accession>
<dbReference type="SUPFAM" id="SSF55031">
    <property type="entry name" value="Bacterial exopeptidase dimerisation domain"/>
    <property type="match status" value="1"/>
</dbReference>
<name>A0A193G2X3_9BORD</name>
<sequence length="382" mass="40098">MSALPSSPALPSSADIAAGLRTWIECESPTSSPEGVAAMARLVQADAQAAGLRTELKPLGDTTGPLLVVSNRAADDTRPGILILAHMDTVHPIGTLKETPYRIEGDKLYGPGCYDMKAGIYMALQALGRLSAPGATRLPVDMVLVPDEETGSHASRASIEAYARNARYGLVCEPARSNGGKCVTARKGTGMLRLSVKGHAAHAGVAHEKGRSAIREMAHQVLALESITDYARGVTVSVGTIEGGTATNTVPALCRCVVDFRVPDMPAAEDTLKRLRGLRPVGQDVSLDIDVELNRPPMVKTEATTQLLGKARLFATAAGFTLDDAPMTGGGSDANFTSAMGVPTLDGLGADGDGAHTLHEHILVSTLGARARFWYLLLKDLE</sequence>
<dbReference type="InterPro" id="IPR011650">
    <property type="entry name" value="Peptidase_M20_dimer"/>
</dbReference>
<evidence type="ECO:0000256" key="1">
    <source>
        <dbReference type="ARBA" id="ARBA00001947"/>
    </source>
</evidence>
<proteinExistence type="predicted"/>
<dbReference type="CDD" id="cd03885">
    <property type="entry name" value="M20_CPDG2"/>
    <property type="match status" value="1"/>
</dbReference>
<dbReference type="Pfam" id="PF07687">
    <property type="entry name" value="M20_dimer"/>
    <property type="match status" value="1"/>
</dbReference>
<dbReference type="Proteomes" id="UP000092213">
    <property type="component" value="Chromosome"/>
</dbReference>
<protein>
    <submittedName>
        <fullName evidence="7">Peptidase</fullName>
    </submittedName>
</protein>
<dbReference type="Gene3D" id="3.30.70.360">
    <property type="match status" value="1"/>
</dbReference>
<evidence type="ECO:0000313" key="8">
    <source>
        <dbReference type="Proteomes" id="UP000092213"/>
    </source>
</evidence>
<dbReference type="RefSeq" id="WP_066672121.1">
    <property type="nucleotide sequence ID" value="NZ_CP016171.1"/>
</dbReference>
<dbReference type="InterPro" id="IPR002933">
    <property type="entry name" value="Peptidase_M20"/>
</dbReference>
<dbReference type="STRING" id="463025.BAU08_24135"/>
<dbReference type="InterPro" id="IPR036264">
    <property type="entry name" value="Bact_exopeptidase_dim_dom"/>
</dbReference>
<evidence type="ECO:0000259" key="6">
    <source>
        <dbReference type="Pfam" id="PF07687"/>
    </source>
</evidence>
<dbReference type="EMBL" id="CP016171">
    <property type="protein sequence ID" value="ANN74033.1"/>
    <property type="molecule type" value="Genomic_DNA"/>
</dbReference>
<dbReference type="InterPro" id="IPR017150">
    <property type="entry name" value="Pept_M20_glutamate_carboxypep"/>
</dbReference>
<keyword evidence="3" id="KW-0378">Hydrolase</keyword>
<keyword evidence="4" id="KW-0862">Zinc</keyword>
<evidence type="ECO:0000256" key="3">
    <source>
        <dbReference type="ARBA" id="ARBA00022801"/>
    </source>
</evidence>
<evidence type="ECO:0000256" key="5">
    <source>
        <dbReference type="PIRSR" id="PIRSR037238-1"/>
    </source>
</evidence>
<dbReference type="AlphaFoldDB" id="A0A193G2X3"/>
<dbReference type="GO" id="GO:0016787">
    <property type="term" value="F:hydrolase activity"/>
    <property type="evidence" value="ECO:0007669"/>
    <property type="project" value="UniProtKB-KW"/>
</dbReference>
<evidence type="ECO:0000256" key="4">
    <source>
        <dbReference type="ARBA" id="ARBA00022833"/>
    </source>
</evidence>
<dbReference type="PIRSF" id="PIRSF037238">
    <property type="entry name" value="Carboxypeptidase_G2"/>
    <property type="match status" value="1"/>
</dbReference>
<comment type="cofactor">
    <cofactor evidence="1">
        <name>Zn(2+)</name>
        <dbReference type="ChEBI" id="CHEBI:29105"/>
    </cofactor>
</comment>
<dbReference type="PANTHER" id="PTHR43808">
    <property type="entry name" value="ACETYLORNITHINE DEACETYLASE"/>
    <property type="match status" value="1"/>
</dbReference>
<evidence type="ECO:0000313" key="7">
    <source>
        <dbReference type="EMBL" id="ANN74033.1"/>
    </source>
</evidence>
<organism evidence="7 8">
    <name type="scientific">Bordetella bronchialis</name>
    <dbReference type="NCBI Taxonomy" id="463025"/>
    <lineage>
        <taxon>Bacteria</taxon>
        <taxon>Pseudomonadati</taxon>
        <taxon>Pseudomonadota</taxon>
        <taxon>Betaproteobacteria</taxon>
        <taxon>Burkholderiales</taxon>
        <taxon>Alcaligenaceae</taxon>
        <taxon>Bordetella</taxon>
    </lineage>
</organism>
<dbReference type="PROSITE" id="PS00758">
    <property type="entry name" value="ARGE_DAPE_CPG2_1"/>
    <property type="match status" value="1"/>
</dbReference>
<dbReference type="Pfam" id="PF01546">
    <property type="entry name" value="Peptidase_M20"/>
    <property type="match status" value="1"/>
</dbReference>